<evidence type="ECO:0000256" key="1">
    <source>
        <dbReference type="SAM" id="MobiDB-lite"/>
    </source>
</evidence>
<protein>
    <submittedName>
        <fullName evidence="2">Uncharacterized protein</fullName>
    </submittedName>
</protein>
<keyword evidence="3" id="KW-1185">Reference proteome</keyword>
<accession>A0A0X3U2U1</accession>
<dbReference type="OrthoDB" id="7855144at2"/>
<feature type="region of interest" description="Disordered" evidence="1">
    <location>
        <begin position="105"/>
        <end position="124"/>
    </location>
</feature>
<organism evidence="2 3">
    <name type="scientific">Ruegeria profundi</name>
    <dbReference type="NCBI Taxonomy" id="1685378"/>
    <lineage>
        <taxon>Bacteria</taxon>
        <taxon>Pseudomonadati</taxon>
        <taxon>Pseudomonadota</taxon>
        <taxon>Alphaproteobacteria</taxon>
        <taxon>Rhodobacterales</taxon>
        <taxon>Roseobacteraceae</taxon>
        <taxon>Ruegeria</taxon>
    </lineage>
</organism>
<name>A0A0X3U2U1_9RHOB</name>
<dbReference type="STRING" id="1685378.AVO44_07195"/>
<feature type="compositionally biased region" description="Polar residues" evidence="1">
    <location>
        <begin position="105"/>
        <end position="115"/>
    </location>
</feature>
<gene>
    <name evidence="2" type="ORF">AVO44_07195</name>
</gene>
<reference evidence="3" key="1">
    <citation type="submission" date="2015-12" db="EMBL/GenBank/DDBJ databases">
        <authorList>
            <person name="Zhang G."/>
            <person name="Stingl U."/>
        </authorList>
    </citation>
    <scope>NUCLEOTIDE SEQUENCE [LARGE SCALE GENOMIC DNA]</scope>
    <source>
        <strain evidence="3">ZGT108</strain>
    </source>
</reference>
<feature type="compositionally biased region" description="Polar residues" evidence="1">
    <location>
        <begin position="1"/>
        <end position="13"/>
    </location>
</feature>
<evidence type="ECO:0000313" key="2">
    <source>
        <dbReference type="EMBL" id="KUJ79950.1"/>
    </source>
</evidence>
<dbReference type="Proteomes" id="UP000053690">
    <property type="component" value="Unassembled WGS sequence"/>
</dbReference>
<sequence>MTIETINETNAVPGSNLSNSNELTTSVRDVNAENRAKGHYHEASTFIPDKEFNNNLDVVIRDGSRVHSGGQYRPNDIVMINGTTMEYEMAQSLGLLTGNQFTTPQESFQETSAENSAEPEATDDRPLETRVLQDQFELAFGENSEAALNTLGQDIVMNGELSEHGINFLHEKMGVSEQRYQETFSEMQEVGGQVLSQYLETGDGLSLDRIEFLVDLAETGTKDQQATVRNIWFKAATGQLSRDQAIEAFDHLWEPYDG</sequence>
<evidence type="ECO:0000313" key="3">
    <source>
        <dbReference type="Proteomes" id="UP000053690"/>
    </source>
</evidence>
<dbReference type="AlphaFoldDB" id="A0A0X3U2U1"/>
<feature type="region of interest" description="Disordered" evidence="1">
    <location>
        <begin position="1"/>
        <end position="22"/>
    </location>
</feature>
<dbReference type="RefSeq" id="WP_068334639.1">
    <property type="nucleotide sequence ID" value="NZ_LQBP01000003.1"/>
</dbReference>
<comment type="caution">
    <text evidence="2">The sequence shown here is derived from an EMBL/GenBank/DDBJ whole genome shotgun (WGS) entry which is preliminary data.</text>
</comment>
<dbReference type="EMBL" id="LQBP01000003">
    <property type="protein sequence ID" value="KUJ79950.1"/>
    <property type="molecule type" value="Genomic_DNA"/>
</dbReference>
<proteinExistence type="predicted"/>